<evidence type="ECO:0000313" key="1">
    <source>
        <dbReference type="EMBL" id="SVD79373.1"/>
    </source>
</evidence>
<feature type="non-terminal residue" evidence="1">
    <location>
        <position position="24"/>
    </location>
</feature>
<sequence>MKFRGQYECQKASVAKTQIYRENT</sequence>
<organism evidence="1">
    <name type="scientific">marine metagenome</name>
    <dbReference type="NCBI Taxonomy" id="408172"/>
    <lineage>
        <taxon>unclassified sequences</taxon>
        <taxon>metagenomes</taxon>
        <taxon>ecological metagenomes</taxon>
    </lineage>
</organism>
<proteinExistence type="predicted"/>
<reference evidence="1" key="1">
    <citation type="submission" date="2018-05" db="EMBL/GenBank/DDBJ databases">
        <authorList>
            <person name="Lanie J.A."/>
            <person name="Ng W.-L."/>
            <person name="Kazmierczak K.M."/>
            <person name="Andrzejewski T.M."/>
            <person name="Davidsen T.M."/>
            <person name="Wayne K.J."/>
            <person name="Tettelin H."/>
            <person name="Glass J.I."/>
            <person name="Rusch D."/>
            <person name="Podicherti R."/>
            <person name="Tsui H.-C.T."/>
            <person name="Winkler M.E."/>
        </authorList>
    </citation>
    <scope>NUCLEOTIDE SEQUENCE</scope>
</reference>
<protein>
    <submittedName>
        <fullName evidence="1">Uncharacterized protein</fullName>
    </submittedName>
</protein>
<gene>
    <name evidence="1" type="ORF">METZ01_LOCUS432227</name>
</gene>
<name>A0A382Y7Z6_9ZZZZ</name>
<accession>A0A382Y7Z6</accession>
<dbReference type="AlphaFoldDB" id="A0A382Y7Z6"/>
<dbReference type="EMBL" id="UINC01173660">
    <property type="protein sequence ID" value="SVD79373.1"/>
    <property type="molecule type" value="Genomic_DNA"/>
</dbReference>